<dbReference type="GO" id="GO:0016887">
    <property type="term" value="F:ATP hydrolysis activity"/>
    <property type="evidence" value="ECO:0007669"/>
    <property type="project" value="InterPro"/>
</dbReference>
<dbReference type="AlphaFoldDB" id="A0A6N3FNF8"/>
<dbReference type="InterPro" id="IPR027417">
    <property type="entry name" value="P-loop_NTPase"/>
</dbReference>
<sequence length="154" mass="17601">MEEIILETKELCKQYHKQTVLKNINMRIPKGCVYGLLGANGAGKSTLMKILCGMTRAAAGKKQTIQFECENLPKWICVNEKLLIRSWENLVYNAIEYTPQGGMIRICISEGKEQLEISVEDERRMGKTADCERIPEISNCKSLKNDIEYKRNLI</sequence>
<dbReference type="EMBL" id="CACRUK010000041">
    <property type="protein sequence ID" value="VYU53604.1"/>
    <property type="molecule type" value="Genomic_DNA"/>
</dbReference>
<evidence type="ECO:0000313" key="5">
    <source>
        <dbReference type="EMBL" id="VYU53604.1"/>
    </source>
</evidence>
<proteinExistence type="predicted"/>
<gene>
    <name evidence="5" type="primary">livF</name>
    <name evidence="5" type="ORF">RGLFYP19_02650</name>
</gene>
<evidence type="ECO:0000256" key="3">
    <source>
        <dbReference type="ARBA" id="ARBA00022840"/>
    </source>
</evidence>
<dbReference type="Gene3D" id="3.40.50.300">
    <property type="entry name" value="P-loop containing nucleotide triphosphate hydrolases"/>
    <property type="match status" value="1"/>
</dbReference>
<keyword evidence="3 5" id="KW-0067">ATP-binding</keyword>
<organism evidence="5">
    <name type="scientific">Mediterraneibacter gnavus</name>
    <name type="common">Ruminococcus gnavus</name>
    <dbReference type="NCBI Taxonomy" id="33038"/>
    <lineage>
        <taxon>Bacteria</taxon>
        <taxon>Bacillati</taxon>
        <taxon>Bacillota</taxon>
        <taxon>Clostridia</taxon>
        <taxon>Lachnospirales</taxon>
        <taxon>Lachnospiraceae</taxon>
        <taxon>Mediterraneibacter</taxon>
    </lineage>
</organism>
<evidence type="ECO:0000259" key="4">
    <source>
        <dbReference type="Pfam" id="PF00005"/>
    </source>
</evidence>
<dbReference type="InterPro" id="IPR036890">
    <property type="entry name" value="HATPase_C_sf"/>
</dbReference>
<protein>
    <submittedName>
        <fullName evidence="5">High-affinity branched-chain amino acid transport ATP-binding protein LivF</fullName>
    </submittedName>
</protein>
<evidence type="ECO:0000256" key="2">
    <source>
        <dbReference type="ARBA" id="ARBA00022741"/>
    </source>
</evidence>
<dbReference type="SUPFAM" id="SSF52540">
    <property type="entry name" value="P-loop containing nucleoside triphosphate hydrolases"/>
    <property type="match status" value="1"/>
</dbReference>
<feature type="domain" description="ABC transporter" evidence="4">
    <location>
        <begin position="21"/>
        <end position="62"/>
    </location>
</feature>
<dbReference type="Pfam" id="PF00005">
    <property type="entry name" value="ABC_tran"/>
    <property type="match status" value="1"/>
</dbReference>
<reference evidence="5" key="1">
    <citation type="submission" date="2019-11" db="EMBL/GenBank/DDBJ databases">
        <authorList>
            <person name="Feng L."/>
        </authorList>
    </citation>
    <scope>NUCLEOTIDE SEQUENCE</scope>
    <source>
        <strain evidence="5">RgnavusLFYP19</strain>
    </source>
</reference>
<dbReference type="PANTHER" id="PTHR42939:SF1">
    <property type="entry name" value="ABC TRANSPORTER ATP-BINDING PROTEIN ALBC-RELATED"/>
    <property type="match status" value="1"/>
</dbReference>
<dbReference type="RefSeq" id="WP_421930109.1">
    <property type="nucleotide sequence ID" value="NZ_CACRUK010000041.1"/>
</dbReference>
<name>A0A6N3FNF8_MEDGN</name>
<dbReference type="InterPro" id="IPR003439">
    <property type="entry name" value="ABC_transporter-like_ATP-bd"/>
</dbReference>
<dbReference type="SUPFAM" id="SSF55874">
    <property type="entry name" value="ATPase domain of HSP90 chaperone/DNA topoisomerase II/histidine kinase"/>
    <property type="match status" value="1"/>
</dbReference>
<dbReference type="GO" id="GO:0005524">
    <property type="term" value="F:ATP binding"/>
    <property type="evidence" value="ECO:0007669"/>
    <property type="project" value="UniProtKB-KW"/>
</dbReference>
<keyword evidence="2" id="KW-0547">Nucleotide-binding</keyword>
<dbReference type="InterPro" id="IPR051782">
    <property type="entry name" value="ABC_Transporter_VariousFunc"/>
</dbReference>
<accession>A0A6N3FNF8</accession>
<dbReference type="PANTHER" id="PTHR42939">
    <property type="entry name" value="ABC TRANSPORTER ATP-BINDING PROTEIN ALBC-RELATED"/>
    <property type="match status" value="1"/>
</dbReference>
<keyword evidence="1" id="KW-0813">Transport</keyword>
<evidence type="ECO:0000256" key="1">
    <source>
        <dbReference type="ARBA" id="ARBA00022448"/>
    </source>
</evidence>